<proteinExistence type="predicted"/>
<dbReference type="RefSeq" id="WP_283831599.1">
    <property type="nucleotide sequence ID" value="NZ_JASJEU010000012.1"/>
</dbReference>
<reference evidence="1 2" key="1">
    <citation type="submission" date="2023-05" db="EMBL/GenBank/DDBJ databases">
        <title>Gordonibacter KGMB12511T sp. nov., isolated from faeces of healthy Korean.</title>
        <authorList>
            <person name="Kim H.S."/>
            <person name="Kim J.-S."/>
            <person name="Suh M.K."/>
            <person name="Eom M.K."/>
            <person name="Do H.E."/>
            <person name="Lee J.-S."/>
        </authorList>
    </citation>
    <scope>NUCLEOTIDE SEQUENCE [LARGE SCALE GENOMIC DNA]</scope>
    <source>
        <strain evidence="1 2">KGMB12511</strain>
    </source>
</reference>
<dbReference type="Proteomes" id="UP001232750">
    <property type="component" value="Unassembled WGS sequence"/>
</dbReference>
<dbReference type="InterPro" id="IPR047729">
    <property type="entry name" value="Sce7726-like"/>
</dbReference>
<organism evidence="1 2">
    <name type="scientific">Gordonibacter faecis</name>
    <dbReference type="NCBI Taxonomy" id="3047475"/>
    <lineage>
        <taxon>Bacteria</taxon>
        <taxon>Bacillati</taxon>
        <taxon>Actinomycetota</taxon>
        <taxon>Coriobacteriia</taxon>
        <taxon>Eggerthellales</taxon>
        <taxon>Eggerthellaceae</taxon>
        <taxon>Gordonibacter</taxon>
    </lineage>
</organism>
<comment type="caution">
    <text evidence="1">The sequence shown here is derived from an EMBL/GenBank/DDBJ whole genome shotgun (WGS) entry which is preliminary data.</text>
</comment>
<gene>
    <name evidence="1" type="ORF">QNJ86_05495</name>
</gene>
<protein>
    <submittedName>
        <fullName evidence="1">Sce7726 family protein</fullName>
    </submittedName>
</protein>
<dbReference type="NCBIfam" id="NF033832">
    <property type="entry name" value="sce7726_fam"/>
    <property type="match status" value="1"/>
</dbReference>
<evidence type="ECO:0000313" key="1">
    <source>
        <dbReference type="EMBL" id="MDJ1650245.1"/>
    </source>
</evidence>
<sequence>MGKLLQSEDQRDAKLLFEAYSTTLSETRLKSLVSDMLGLGLEDIGDSARSFANRFILANYPNETTIKANFINKVLLPLSETTVSIFELPIGKSRVDICKVNGHSAAYEIKTDLDSFYRLESQLADYFDVFETVYVITSEKRWDELPDYVPAECGIYSYRQRKDGTYAFSCRRKATKATKLDAQKQLLTMSKKDICETFDLPSSGQSKGSVAEQCLQLYSSQQINRAFKNYLKRRYRSNWHHLKQNSALLYEIDYEWFYRSELDPEIVY</sequence>
<evidence type="ECO:0000313" key="2">
    <source>
        <dbReference type="Proteomes" id="UP001232750"/>
    </source>
</evidence>
<keyword evidence="2" id="KW-1185">Reference proteome</keyword>
<dbReference type="EMBL" id="JASJEU010000012">
    <property type="protein sequence ID" value="MDJ1650245.1"/>
    <property type="molecule type" value="Genomic_DNA"/>
</dbReference>
<accession>A0ABT7DL42</accession>
<name>A0ABT7DL42_9ACTN</name>